<reference evidence="2" key="1">
    <citation type="submission" date="2011-04" db="EMBL/GenBank/DDBJ databases">
        <title>Evolution of plant cell wall degrading machinery underlies the functional diversity of forest fungi.</title>
        <authorList>
            <consortium name="US DOE Joint Genome Institute (JGI-PGF)"/>
            <person name="Eastwood D.C."/>
            <person name="Floudas D."/>
            <person name="Binder M."/>
            <person name="Majcherczyk A."/>
            <person name="Schneider P."/>
            <person name="Aerts A."/>
            <person name="Asiegbu F.O."/>
            <person name="Baker S.E."/>
            <person name="Barry K."/>
            <person name="Bendiksby M."/>
            <person name="Blumentritt M."/>
            <person name="Coutinho P.M."/>
            <person name="Cullen D."/>
            <person name="Cullen D."/>
            <person name="Gathman A."/>
            <person name="Goodell B."/>
            <person name="Henrissat B."/>
            <person name="Ihrmark K."/>
            <person name="Kauserud H."/>
            <person name="Kohler A."/>
            <person name="LaButti K."/>
            <person name="Lapidus A."/>
            <person name="Lavin J.L."/>
            <person name="Lee Y.-H."/>
            <person name="Lindquist E."/>
            <person name="Lilly W."/>
            <person name="Lucas S."/>
            <person name="Morin E."/>
            <person name="Murat C."/>
            <person name="Oguiza J.A."/>
            <person name="Park J."/>
            <person name="Pisabarro A.G."/>
            <person name="Riley R."/>
            <person name="Rosling A."/>
            <person name="Salamov A."/>
            <person name="Schmidt O."/>
            <person name="Schmutz J."/>
            <person name="Skrede I."/>
            <person name="Stenlid J."/>
            <person name="Wiebenga A."/>
            <person name="Xie X."/>
            <person name="Kues U."/>
            <person name="Hibbett D.S."/>
            <person name="Hoffmeister D."/>
            <person name="Hogberg N."/>
            <person name="Martin F."/>
            <person name="Grigoriev I.V."/>
            <person name="Watkinson S.C."/>
        </authorList>
    </citation>
    <scope>NUCLEOTIDE SEQUENCE</scope>
    <source>
        <strain evidence="2">S7.9</strain>
    </source>
</reference>
<dbReference type="GeneID" id="18818847"/>
<name>F8NUT5_SERL9</name>
<feature type="chain" id="PRO_5003376311" evidence="1">
    <location>
        <begin position="28"/>
        <end position="128"/>
    </location>
</feature>
<keyword evidence="1" id="KW-0732">Signal</keyword>
<dbReference type="EMBL" id="GL945433">
    <property type="protein sequence ID" value="EGO25251.1"/>
    <property type="molecule type" value="Genomic_DNA"/>
</dbReference>
<dbReference type="AlphaFoldDB" id="F8NUT5"/>
<dbReference type="HOGENOM" id="CLU_1960914_0_0_1"/>
<sequence>MILEGNTTPSALIKIIGLLFATWFSGGKHPSTSVHLTSTYGEGSDPKKTCTGSALLKFSPYTVSIFERCGFGLESTPRDWAQFDLGASAARSGGRYFTTPGKGVTGLDGIGNDPVCGAFWLSNRTGGT</sequence>
<dbReference type="KEGG" id="sla:SERLADRAFT_465122"/>
<evidence type="ECO:0000313" key="2">
    <source>
        <dbReference type="EMBL" id="EGO25251.1"/>
    </source>
</evidence>
<feature type="signal peptide" evidence="1">
    <location>
        <begin position="1"/>
        <end position="27"/>
    </location>
</feature>
<proteinExistence type="predicted"/>
<dbReference type="RefSeq" id="XP_007317373.1">
    <property type="nucleotide sequence ID" value="XM_007317311.1"/>
</dbReference>
<protein>
    <submittedName>
        <fullName evidence="2">Uncharacterized protein</fullName>
    </submittedName>
</protein>
<accession>F8NUT5</accession>
<dbReference type="OrthoDB" id="10383541at2759"/>
<dbReference type="Proteomes" id="UP000008064">
    <property type="component" value="Unassembled WGS sequence"/>
</dbReference>
<organism>
    <name type="scientific">Serpula lacrymans var. lacrymans (strain S7.9)</name>
    <name type="common">Dry rot fungus</name>
    <dbReference type="NCBI Taxonomy" id="578457"/>
    <lineage>
        <taxon>Eukaryota</taxon>
        <taxon>Fungi</taxon>
        <taxon>Dikarya</taxon>
        <taxon>Basidiomycota</taxon>
        <taxon>Agaricomycotina</taxon>
        <taxon>Agaricomycetes</taxon>
        <taxon>Agaricomycetidae</taxon>
        <taxon>Boletales</taxon>
        <taxon>Coniophorineae</taxon>
        <taxon>Serpulaceae</taxon>
        <taxon>Serpula</taxon>
    </lineage>
</organism>
<evidence type="ECO:0000256" key="1">
    <source>
        <dbReference type="SAM" id="SignalP"/>
    </source>
</evidence>
<gene>
    <name evidence="2" type="ORF">SERLADRAFT_465122</name>
</gene>